<sequence length="227" mass="24715">MAHRIKLTTEQKILFDALTKLQQKFVLGILNGLNQTEAYKQAGGKAKSDDTAYAQASRMISFDKVKSFLDEMNAEAISDAVMTRQEALERLSTMGRTSLSNLAEFGEYVVGADDDGNPIVQATWKFKDSALQDPNAMSAIAELVAGKDGIKIKMHDPKAAIKQLADMQGWEAPKKTELTGAEGGPIEIKSISDEELSERLRELGYGRKSNQLDSKVIAEESGDAGSI</sequence>
<dbReference type="Proteomes" id="UP000224974">
    <property type="component" value="Unassembled WGS sequence"/>
</dbReference>
<reference evidence="2 4" key="3">
    <citation type="submission" date="2019-03" db="EMBL/GenBank/DDBJ databases">
        <authorList>
            <consortium name="Pathogen Informatics"/>
        </authorList>
    </citation>
    <scope>NUCLEOTIDE SEQUENCE [LARGE SCALE GENOMIC DNA]</scope>
    <source>
        <strain evidence="2 4">NCTC12282</strain>
    </source>
</reference>
<accession>A0A2C6DGS7</accession>
<dbReference type="Gene3D" id="1.10.10.1400">
    <property type="entry name" value="Terminase, small subunit, N-terminal DNA-binding domain, HTH motif"/>
    <property type="match status" value="1"/>
</dbReference>
<reference evidence="1" key="2">
    <citation type="submission" date="2017-09" db="EMBL/GenBank/DDBJ databases">
        <title>FDA dAtabase for Regulatory Grade micrObial Sequences (FDA-ARGOS): Supporting development and validation of Infectious Disease Dx tests.</title>
        <authorList>
            <person name="Minogue T."/>
            <person name="Wolcott M."/>
            <person name="Wasieloski L."/>
            <person name="Aguilar W."/>
            <person name="Moore D."/>
            <person name="Tallon L.J."/>
            <person name="Sadzewicz L."/>
            <person name="Ott S."/>
            <person name="Zhao X."/>
            <person name="Nagaraj S."/>
            <person name="Vavikolanu K."/>
            <person name="Aluvathingal J."/>
            <person name="Nadendla S."/>
            <person name="Sichtig H."/>
        </authorList>
    </citation>
    <scope>NUCLEOTIDE SEQUENCE</scope>
    <source>
        <strain evidence="1">FDAARGOS_387</strain>
    </source>
</reference>
<organism evidence="1 3">
    <name type="scientific">Budvicia aquatica</name>
    <dbReference type="NCBI Taxonomy" id="82979"/>
    <lineage>
        <taxon>Bacteria</taxon>
        <taxon>Pseudomonadati</taxon>
        <taxon>Pseudomonadota</taxon>
        <taxon>Gammaproteobacteria</taxon>
        <taxon>Enterobacterales</taxon>
        <taxon>Budviciaceae</taxon>
        <taxon>Budvicia</taxon>
    </lineage>
</organism>
<protein>
    <submittedName>
        <fullName evidence="1">Terminase small subunit</fullName>
    </submittedName>
</protein>
<dbReference type="InterPro" id="IPR005335">
    <property type="entry name" value="Terminase_ssu"/>
</dbReference>
<dbReference type="EMBL" id="CAADJA010000002">
    <property type="protein sequence ID" value="VFS47795.1"/>
    <property type="molecule type" value="Genomic_DNA"/>
</dbReference>
<reference evidence="3" key="1">
    <citation type="submission" date="2017-09" db="EMBL/GenBank/DDBJ databases">
        <title>FDA dAtabase for Regulatory Grade micrObial Sequences (FDA-ARGOS): Supporting development and validation of Infectious Disease Dx tests.</title>
        <authorList>
            <person name="Minogue T."/>
            <person name="Wolcott M."/>
            <person name="Wasieloski L."/>
            <person name="Aguilar W."/>
            <person name="Moore D."/>
            <person name="Tallon L."/>
            <person name="Sadzewicz L."/>
            <person name="Ott S."/>
            <person name="Zhao X."/>
            <person name="Nagaraj S."/>
            <person name="Vavikolanu K."/>
            <person name="Aluvathingal J."/>
            <person name="Nadendla S."/>
            <person name="Sichtig H."/>
        </authorList>
    </citation>
    <scope>NUCLEOTIDE SEQUENCE [LARGE SCALE GENOMIC DNA]</scope>
    <source>
        <strain evidence="3">FDAARGOS_387</strain>
    </source>
</reference>
<dbReference type="InterPro" id="IPR038713">
    <property type="entry name" value="Terminase_Gp1_N_sf"/>
</dbReference>
<dbReference type="AlphaFoldDB" id="A0A2C6DGS7"/>
<name>A0A2C6DGS7_9GAMM</name>
<evidence type="ECO:0000313" key="4">
    <source>
        <dbReference type="Proteomes" id="UP000373449"/>
    </source>
</evidence>
<dbReference type="RefSeq" id="WP_071605812.1">
    <property type="nucleotide sequence ID" value="NZ_CAADJA010000002.1"/>
</dbReference>
<gene>
    <name evidence="1" type="ORF">CRN84_09235</name>
    <name evidence="2" type="ORF">NCTC12282_02735</name>
</gene>
<proteinExistence type="predicted"/>
<evidence type="ECO:0000313" key="1">
    <source>
        <dbReference type="EMBL" id="PHI29498.1"/>
    </source>
</evidence>
<evidence type="ECO:0000313" key="2">
    <source>
        <dbReference type="EMBL" id="VFS47795.1"/>
    </source>
</evidence>
<dbReference type="GO" id="GO:0051276">
    <property type="term" value="P:chromosome organization"/>
    <property type="evidence" value="ECO:0007669"/>
    <property type="project" value="InterPro"/>
</dbReference>
<dbReference type="Pfam" id="PF03592">
    <property type="entry name" value="Terminase_2"/>
    <property type="match status" value="1"/>
</dbReference>
<dbReference type="OrthoDB" id="8227562at2"/>
<dbReference type="EMBL" id="PDDX01000001">
    <property type="protein sequence ID" value="PHI29498.1"/>
    <property type="molecule type" value="Genomic_DNA"/>
</dbReference>
<keyword evidence="3" id="KW-1185">Reference proteome</keyword>
<evidence type="ECO:0000313" key="3">
    <source>
        <dbReference type="Proteomes" id="UP000224974"/>
    </source>
</evidence>
<dbReference type="Proteomes" id="UP000373449">
    <property type="component" value="Unassembled WGS sequence"/>
</dbReference>
<dbReference type="STRING" id="1111728.GCA_000427805_00385"/>